<keyword evidence="2" id="KW-0489">Methyltransferase</keyword>
<dbReference type="CDD" id="cd02440">
    <property type="entry name" value="AdoMet_MTases"/>
    <property type="match status" value="1"/>
</dbReference>
<dbReference type="STRING" id="1198029.A0A1U7LWQ3"/>
<dbReference type="Proteomes" id="UP000186594">
    <property type="component" value="Unassembled WGS sequence"/>
</dbReference>
<feature type="domain" description="Methyltransferase type 11" evidence="1">
    <location>
        <begin position="43"/>
        <end position="137"/>
    </location>
</feature>
<dbReference type="Pfam" id="PF08241">
    <property type="entry name" value="Methyltransf_11"/>
    <property type="match status" value="1"/>
</dbReference>
<name>A0A1U7LWQ3_NEOID</name>
<sequence>MLTNMAQDQNWSAKHYAENASFVPQLTTEIVGLLDVETDDRILDLGCGDGVLTRKISHKCKSIIGIDSSANMIAAAKQLGVDARVISGQELVSTPDLQQEDFDKVFSNAALHWILRNEPDTTIQGVYRALKNGGKLVAELGGFGNCADVCTALRSVLLRRGISMAAIEEANPWIFPSEHVMSEMLTRNGFQVQSITRTYRSTELPGNIKRWFEIFAGAFLKLVSEGEKNAVLDELEQILRGSCQREDGKWFVGYVRLRVVAIKNV</sequence>
<dbReference type="GO" id="GO:0032259">
    <property type="term" value="P:methylation"/>
    <property type="evidence" value="ECO:0007669"/>
    <property type="project" value="UniProtKB-KW"/>
</dbReference>
<evidence type="ECO:0000313" key="2">
    <source>
        <dbReference type="EMBL" id="OLL27106.1"/>
    </source>
</evidence>
<dbReference type="InterPro" id="IPR029063">
    <property type="entry name" value="SAM-dependent_MTases_sf"/>
</dbReference>
<organism evidence="2 3">
    <name type="scientific">Neolecta irregularis (strain DAH-3)</name>
    <dbReference type="NCBI Taxonomy" id="1198029"/>
    <lineage>
        <taxon>Eukaryota</taxon>
        <taxon>Fungi</taxon>
        <taxon>Dikarya</taxon>
        <taxon>Ascomycota</taxon>
        <taxon>Taphrinomycotina</taxon>
        <taxon>Neolectales</taxon>
        <taxon>Neolectaceae</taxon>
        <taxon>Neolecta</taxon>
    </lineage>
</organism>
<dbReference type="Gene3D" id="3.40.50.150">
    <property type="entry name" value="Vaccinia Virus protein VP39"/>
    <property type="match status" value="1"/>
</dbReference>
<evidence type="ECO:0000259" key="1">
    <source>
        <dbReference type="Pfam" id="PF08241"/>
    </source>
</evidence>
<dbReference type="OrthoDB" id="66144at2759"/>
<dbReference type="AlphaFoldDB" id="A0A1U7LWQ3"/>
<dbReference type="OMA" id="WYFPSIG"/>
<proteinExistence type="predicted"/>
<gene>
    <name evidence="2" type="ORF">NEOLI_003091</name>
</gene>
<keyword evidence="3" id="KW-1185">Reference proteome</keyword>
<accession>A0A1U7LWQ3</accession>
<evidence type="ECO:0000313" key="3">
    <source>
        <dbReference type="Proteomes" id="UP000186594"/>
    </source>
</evidence>
<dbReference type="EMBL" id="LXFE01000120">
    <property type="protein sequence ID" value="OLL27106.1"/>
    <property type="molecule type" value="Genomic_DNA"/>
</dbReference>
<protein>
    <submittedName>
        <fullName evidence="2">Putative methyltransferase</fullName>
    </submittedName>
</protein>
<keyword evidence="2" id="KW-0808">Transferase</keyword>
<dbReference type="PANTHER" id="PTHR43861">
    <property type="entry name" value="TRANS-ACONITATE 2-METHYLTRANSFERASE-RELATED"/>
    <property type="match status" value="1"/>
</dbReference>
<reference evidence="2 3" key="1">
    <citation type="submission" date="2016-04" db="EMBL/GenBank/DDBJ databases">
        <title>Evolutionary innovation and constraint leading to complex multicellularity in the Ascomycota.</title>
        <authorList>
            <person name="Cisse O."/>
            <person name="Nguyen A."/>
            <person name="Hewitt D.A."/>
            <person name="Jedd G."/>
            <person name="Stajich J.E."/>
        </authorList>
    </citation>
    <scope>NUCLEOTIDE SEQUENCE [LARGE SCALE GENOMIC DNA]</scope>
    <source>
        <strain evidence="2 3">DAH-3</strain>
    </source>
</reference>
<comment type="caution">
    <text evidence="2">The sequence shown here is derived from an EMBL/GenBank/DDBJ whole genome shotgun (WGS) entry which is preliminary data.</text>
</comment>
<dbReference type="SUPFAM" id="SSF53335">
    <property type="entry name" value="S-adenosyl-L-methionine-dependent methyltransferases"/>
    <property type="match status" value="1"/>
</dbReference>
<dbReference type="PANTHER" id="PTHR43861:SF1">
    <property type="entry name" value="TRANS-ACONITATE 2-METHYLTRANSFERASE"/>
    <property type="match status" value="1"/>
</dbReference>
<dbReference type="InterPro" id="IPR013216">
    <property type="entry name" value="Methyltransf_11"/>
</dbReference>
<dbReference type="GO" id="GO:0008757">
    <property type="term" value="F:S-adenosylmethionine-dependent methyltransferase activity"/>
    <property type="evidence" value="ECO:0007669"/>
    <property type="project" value="InterPro"/>
</dbReference>